<feature type="transmembrane region" description="Helical" evidence="1">
    <location>
        <begin position="78"/>
        <end position="102"/>
    </location>
</feature>
<keyword evidence="3" id="KW-1185">Reference proteome</keyword>
<dbReference type="Proteomes" id="UP000619260">
    <property type="component" value="Unassembled WGS sequence"/>
</dbReference>
<dbReference type="AlphaFoldDB" id="A0A8J3YQP1"/>
<feature type="transmembrane region" description="Helical" evidence="1">
    <location>
        <begin position="109"/>
        <end position="131"/>
    </location>
</feature>
<organism evidence="2 3">
    <name type="scientific">Virgisporangium aliadipatigenens</name>
    <dbReference type="NCBI Taxonomy" id="741659"/>
    <lineage>
        <taxon>Bacteria</taxon>
        <taxon>Bacillati</taxon>
        <taxon>Actinomycetota</taxon>
        <taxon>Actinomycetes</taxon>
        <taxon>Micromonosporales</taxon>
        <taxon>Micromonosporaceae</taxon>
        <taxon>Virgisporangium</taxon>
    </lineage>
</organism>
<name>A0A8J3YQP1_9ACTN</name>
<accession>A0A8J3YQP1</accession>
<gene>
    <name evidence="2" type="ORF">Val02_51260</name>
</gene>
<keyword evidence="1" id="KW-1133">Transmembrane helix</keyword>
<protein>
    <recommendedName>
        <fullName evidence="4">DUF4386 family protein</fullName>
    </recommendedName>
</protein>
<keyword evidence="1" id="KW-0812">Transmembrane</keyword>
<feature type="transmembrane region" description="Helical" evidence="1">
    <location>
        <begin position="198"/>
        <end position="219"/>
    </location>
</feature>
<feature type="transmembrane region" description="Helical" evidence="1">
    <location>
        <begin position="37"/>
        <end position="58"/>
    </location>
</feature>
<keyword evidence="1" id="KW-0472">Membrane</keyword>
<evidence type="ECO:0000313" key="2">
    <source>
        <dbReference type="EMBL" id="GIJ48240.1"/>
    </source>
</evidence>
<proteinExistence type="predicted"/>
<evidence type="ECO:0008006" key="4">
    <source>
        <dbReference type="Google" id="ProtNLM"/>
    </source>
</evidence>
<evidence type="ECO:0000313" key="3">
    <source>
        <dbReference type="Proteomes" id="UP000619260"/>
    </source>
</evidence>
<feature type="transmembrane region" description="Helical" evidence="1">
    <location>
        <begin position="137"/>
        <end position="159"/>
    </location>
</feature>
<sequence length="238" mass="23879">MCANRPIRHIRRTACLLTLAPRQGFSVRAMTTVNRGVGVLLLTSLTAMIAGAAVAVPSGLTLNPSDLGATLGAVHDRVALHLVELALDVLGWLALTAAGLLVTGRPAGGLLAAAGLAGLLHDAGNLAVTQLTGEPAAALAVLLLAKWTVNLAGLLWVAATAFARPGWGGLAACVSGAAAVVLPWTSGLAGPGPAVEQLGYALHLPIMIWWGGYGVKALAGRSDVGDGGRHDVLTGPLG</sequence>
<dbReference type="EMBL" id="BOPF01000019">
    <property type="protein sequence ID" value="GIJ48240.1"/>
    <property type="molecule type" value="Genomic_DNA"/>
</dbReference>
<feature type="transmembrane region" description="Helical" evidence="1">
    <location>
        <begin position="166"/>
        <end position="186"/>
    </location>
</feature>
<comment type="caution">
    <text evidence="2">The sequence shown here is derived from an EMBL/GenBank/DDBJ whole genome shotgun (WGS) entry which is preliminary data.</text>
</comment>
<reference evidence="2" key="1">
    <citation type="submission" date="2021-01" db="EMBL/GenBank/DDBJ databases">
        <title>Whole genome shotgun sequence of Virgisporangium aliadipatigenens NBRC 105644.</title>
        <authorList>
            <person name="Komaki H."/>
            <person name="Tamura T."/>
        </authorList>
    </citation>
    <scope>NUCLEOTIDE SEQUENCE</scope>
    <source>
        <strain evidence="2">NBRC 105644</strain>
    </source>
</reference>
<evidence type="ECO:0000256" key="1">
    <source>
        <dbReference type="SAM" id="Phobius"/>
    </source>
</evidence>